<dbReference type="AlphaFoldDB" id="A0A5M3WSL8"/>
<accession>A0A5M3WSL8</accession>
<reference evidence="1 2" key="1">
    <citation type="submission" date="2019-10" db="EMBL/GenBank/DDBJ databases">
        <title>Whole genome shotgun sequence of Acrocarpospora macrocephala NBRC 16266.</title>
        <authorList>
            <person name="Ichikawa N."/>
            <person name="Kimura A."/>
            <person name="Kitahashi Y."/>
            <person name="Komaki H."/>
            <person name="Oguchi A."/>
        </authorList>
    </citation>
    <scope>NUCLEOTIDE SEQUENCE [LARGE SCALE GENOMIC DNA]</scope>
    <source>
        <strain evidence="1 2">NBRC 16266</strain>
    </source>
</reference>
<gene>
    <name evidence="1" type="ORF">Amac_032990</name>
</gene>
<organism evidence="1 2">
    <name type="scientific">Acrocarpospora macrocephala</name>
    <dbReference type="NCBI Taxonomy" id="150177"/>
    <lineage>
        <taxon>Bacteria</taxon>
        <taxon>Bacillati</taxon>
        <taxon>Actinomycetota</taxon>
        <taxon>Actinomycetes</taxon>
        <taxon>Streptosporangiales</taxon>
        <taxon>Streptosporangiaceae</taxon>
        <taxon>Acrocarpospora</taxon>
    </lineage>
</organism>
<evidence type="ECO:0000313" key="1">
    <source>
        <dbReference type="EMBL" id="GES09703.1"/>
    </source>
</evidence>
<comment type="caution">
    <text evidence="1">The sequence shown here is derived from an EMBL/GenBank/DDBJ whole genome shotgun (WGS) entry which is preliminary data.</text>
</comment>
<evidence type="ECO:0000313" key="2">
    <source>
        <dbReference type="Proteomes" id="UP000331127"/>
    </source>
</evidence>
<proteinExistence type="predicted"/>
<keyword evidence="2" id="KW-1185">Reference proteome</keyword>
<sequence>MRGQHIPPQLGRRLPPIHPRHHHIQRDDIRIHLPHPIKTILPIGRRVHIEALQGQIDRDELPNDLIVIHYEYAPQNLTHGREANPSQGYHARFSPYVYAPTATPSTIMVTSAPRLLVI</sequence>
<dbReference type="Proteomes" id="UP000331127">
    <property type="component" value="Unassembled WGS sequence"/>
</dbReference>
<name>A0A5M3WSL8_9ACTN</name>
<dbReference type="EMBL" id="BLAE01000017">
    <property type="protein sequence ID" value="GES09703.1"/>
    <property type="molecule type" value="Genomic_DNA"/>
</dbReference>
<protein>
    <submittedName>
        <fullName evidence="1">Uncharacterized protein</fullName>
    </submittedName>
</protein>